<evidence type="ECO:0000313" key="2">
    <source>
        <dbReference type="Proteomes" id="UP000029095"/>
    </source>
</evidence>
<gene>
    <name evidence="1" type="ORF">FM21_36115</name>
</gene>
<sequence>MGEAQHGPHIEIENRFLSLHRVAREGLWRGDSRVVDQQFDWMCVVAQSSFDPSAAVHCREIGGQYLVRETG</sequence>
<dbReference type="AlphaFoldDB" id="A0A086MQL9"/>
<evidence type="ECO:0000313" key="1">
    <source>
        <dbReference type="EMBL" id="KFG71187.1"/>
    </source>
</evidence>
<comment type="caution">
    <text evidence="1">The sequence shown here is derived from an EMBL/GenBank/DDBJ whole genome shotgun (WGS) entry which is preliminary data.</text>
</comment>
<reference evidence="1 2" key="1">
    <citation type="submission" date="2014-05" db="EMBL/GenBank/DDBJ databases">
        <title>Complete genome sequence of the Streptomyces mutabilis TRM45540.</title>
        <authorList>
            <person name="Luo X."/>
            <person name="Zhang L."/>
        </authorList>
    </citation>
    <scope>NUCLEOTIDE SEQUENCE [LARGE SCALE GENOMIC DNA]</scope>
    <source>
        <strain evidence="1 2">TRM45540</strain>
    </source>
</reference>
<proteinExistence type="predicted"/>
<dbReference type="Proteomes" id="UP000029095">
    <property type="component" value="Unassembled WGS sequence"/>
</dbReference>
<organism evidence="1 2">
    <name type="scientific">Streptomyces mutabilis</name>
    <dbReference type="NCBI Taxonomy" id="67332"/>
    <lineage>
        <taxon>Bacteria</taxon>
        <taxon>Bacillati</taxon>
        <taxon>Actinomycetota</taxon>
        <taxon>Actinomycetes</taxon>
        <taxon>Kitasatosporales</taxon>
        <taxon>Streptomycetaceae</taxon>
        <taxon>Streptomyces</taxon>
    </lineage>
</organism>
<accession>A0A086MQL9</accession>
<dbReference type="EMBL" id="JNFQ01000010">
    <property type="protein sequence ID" value="KFG71187.1"/>
    <property type="molecule type" value="Genomic_DNA"/>
</dbReference>
<name>A0A086MQL9_9ACTN</name>
<keyword evidence="2" id="KW-1185">Reference proteome</keyword>
<dbReference type="HOGENOM" id="CLU_2738372_0_0_11"/>
<protein>
    <submittedName>
        <fullName evidence="1">Uncharacterized protein</fullName>
    </submittedName>
</protein>